<sequence>MKLKILMISSVLFSHVAFADEAEKPNPITEAGAVKIEWQQPDKFRDVKTSNERQSRFEMRLFNTLTENLNKEVQKSLQPNQRLTLQVTNVDLAGDMRPTFGATSGDLRIIKDLYPPKITFSYQLLEGGKVIIAGDENLRDMTFLTQTRVRTHKPFQYETLMLNKWFNATVATKL</sequence>
<proteinExistence type="predicted"/>
<dbReference type="Proteomes" id="UP000811844">
    <property type="component" value="Unassembled WGS sequence"/>
</dbReference>
<evidence type="ECO:0000313" key="2">
    <source>
        <dbReference type="EMBL" id="MBR9727581.1"/>
    </source>
</evidence>
<reference evidence="2 3" key="1">
    <citation type="submission" date="2020-02" db="EMBL/GenBank/DDBJ databases">
        <title>Shewanella WXL01 sp. nov., a marine bacterium isolated from green algae in Luhuitou Fringing Reef (Northern South China Sea).</title>
        <authorList>
            <person name="Wang X."/>
        </authorList>
    </citation>
    <scope>NUCLEOTIDE SEQUENCE [LARGE SCALE GENOMIC DNA]</scope>
    <source>
        <strain evidence="2 3">MCCC 1A01895</strain>
    </source>
</reference>
<organism evidence="2 3">
    <name type="scientific">Shewanella intestini</name>
    <dbReference type="NCBI Taxonomy" id="2017544"/>
    <lineage>
        <taxon>Bacteria</taxon>
        <taxon>Pseudomonadati</taxon>
        <taxon>Pseudomonadota</taxon>
        <taxon>Gammaproteobacteria</taxon>
        <taxon>Alteromonadales</taxon>
        <taxon>Shewanellaceae</taxon>
        <taxon>Shewanella</taxon>
    </lineage>
</organism>
<evidence type="ECO:0000313" key="3">
    <source>
        <dbReference type="Proteomes" id="UP000811844"/>
    </source>
</evidence>
<feature type="chain" id="PRO_5046700205" evidence="1">
    <location>
        <begin position="20"/>
        <end position="174"/>
    </location>
</feature>
<gene>
    <name evidence="2" type="ORF">G3R48_06220</name>
</gene>
<name>A0ABS5I0Y5_9GAMM</name>
<accession>A0ABS5I0Y5</accession>
<keyword evidence="1" id="KW-0732">Signal</keyword>
<dbReference type="RefSeq" id="WP_153661848.1">
    <property type="nucleotide sequence ID" value="NZ_JAAIKR010000004.1"/>
</dbReference>
<dbReference type="Pfam" id="PF11454">
    <property type="entry name" value="DUF3016"/>
    <property type="match status" value="1"/>
</dbReference>
<comment type="caution">
    <text evidence="2">The sequence shown here is derived from an EMBL/GenBank/DDBJ whole genome shotgun (WGS) entry which is preliminary data.</text>
</comment>
<evidence type="ECO:0000256" key="1">
    <source>
        <dbReference type="SAM" id="SignalP"/>
    </source>
</evidence>
<dbReference type="InterPro" id="IPR021557">
    <property type="entry name" value="DUF3016"/>
</dbReference>
<feature type="signal peptide" evidence="1">
    <location>
        <begin position="1"/>
        <end position="19"/>
    </location>
</feature>
<protein>
    <submittedName>
        <fullName evidence="2">DUF3016 domain-containing protein</fullName>
    </submittedName>
</protein>
<keyword evidence="3" id="KW-1185">Reference proteome</keyword>
<dbReference type="EMBL" id="JAAIKR010000004">
    <property type="protein sequence ID" value="MBR9727581.1"/>
    <property type="molecule type" value="Genomic_DNA"/>
</dbReference>